<protein>
    <recommendedName>
        <fullName evidence="2">Tape measure protein N-terminal domain-containing protein</fullName>
    </recommendedName>
</protein>
<gene>
    <name evidence="3" type="ORF">VRLFYP33_00791</name>
</gene>
<dbReference type="InterPro" id="IPR013491">
    <property type="entry name" value="Tape_meas_N"/>
</dbReference>
<keyword evidence="1" id="KW-0175">Coiled coil</keyword>
<sequence>MADTNIRVQITGNSTSAEQAIDRVGKKAEQVLGGKMQGIASKAFGVASMAGAAVGVGMIGTAIADVAAKATGLSDRLALTKSRINLINDGSQTTNELMDKIYASAERARGSYLDMADSVGKLNMLAKDAFSSNDEAIVFVEQMNKQFKIGGASIQEQSAAMYQLTQAMAAGRLQGDEFRSIMENAPMLAQAIAQEMGVSVGKLREMSSEGLITADVIKSALFNSVEQTNAKFDELPMTFEEVGNQLANSAIVAFQPAMDMMKDTTGTEEFKAVLAGVETGLKGLGVAARIGVSAIGGAITAGSNIVSRLGAAVKATGSIIAAFGPPAIATFAGVTSYIVATRIATAALGTTMTTQQAITKGLVVVTVSYRAVLFGITTATAAFTTGLTILRAEMAYVRSITAATAVGTGILRAGYVAGRAGGLLFAGGQRVLNAALKANPIGLVVTGITILITAFGAAEVASSGLSQTLSNVWDSILHTSAWAVNQVIELLNTLIRTFNEAGQAIAGAFGKSFEGVQEFNKISPESVQQFADASKTFASKMFDMGDIPEPGEIDIGGGGGGGKSQGSQAVEEARRTHEAILDSWFDMFGKQSDLVDRWLAKELEELDKSKANNANYEEDKTRLMEMYAKKREQALYEEAKRAREIQNSIRDMSREFNIGLQTKDSTGAESPLTKLANDYESTINEIKDKWQGYSDDYAAMTKRDQETYIASLKAQGVAFELTKNNELKFTEQINALKYAADEEYANKRAELMRTQAEEEWAINEAMRTQNFEALQQALTDEYVAAKANYDLKKEMMEEYQNAVMESHWSAQEVMFNAINAGLDSMSEGLSSVLQGTKGVMTMFENMGKAVVKTLADMAAKWIAEQLKQMIFGKMLQSQQTAASVAAANAQLGPWTQLAQQVSMATFGASATMGMTAWSTATAAGQAQTAALSAAGGSLFGDGSMTSGLHTFKPNLGGNLTGLADGGLAYGETYARIAEGKYPEAVLPLSENVFDQIGDGIARSENGGGNVTLHITTMDAESFMSWLSSKGGQVIKQYLYDGNREFTAETGVW</sequence>
<dbReference type="EMBL" id="CACRUX010000033">
    <property type="protein sequence ID" value="VYT92253.1"/>
    <property type="molecule type" value="Genomic_DNA"/>
</dbReference>
<organism evidence="3">
    <name type="scientific">Veillonella ratti</name>
    <dbReference type="NCBI Taxonomy" id="103892"/>
    <lineage>
        <taxon>Bacteria</taxon>
        <taxon>Bacillati</taxon>
        <taxon>Bacillota</taxon>
        <taxon>Negativicutes</taxon>
        <taxon>Veillonellales</taxon>
        <taxon>Veillonellaceae</taxon>
        <taxon>Veillonella</taxon>
    </lineage>
</organism>
<reference evidence="3" key="1">
    <citation type="submission" date="2019-11" db="EMBL/GenBank/DDBJ databases">
        <authorList>
            <person name="Feng L."/>
        </authorList>
    </citation>
    <scope>NUCLEOTIDE SEQUENCE</scope>
    <source>
        <strain evidence="3">VrattiLFYP33</strain>
    </source>
</reference>
<feature type="coiled-coil region" evidence="1">
    <location>
        <begin position="599"/>
        <end position="633"/>
    </location>
</feature>
<dbReference type="Pfam" id="PF20155">
    <property type="entry name" value="TMP_3"/>
    <property type="match status" value="1"/>
</dbReference>
<accession>A0A6N3ANB3</accession>
<proteinExistence type="predicted"/>
<dbReference type="NCBIfam" id="TIGR02675">
    <property type="entry name" value="tape_meas_nterm"/>
    <property type="match status" value="1"/>
</dbReference>
<evidence type="ECO:0000259" key="2">
    <source>
        <dbReference type="Pfam" id="PF20155"/>
    </source>
</evidence>
<evidence type="ECO:0000256" key="1">
    <source>
        <dbReference type="SAM" id="Coils"/>
    </source>
</evidence>
<evidence type="ECO:0000313" key="3">
    <source>
        <dbReference type="EMBL" id="VYT92253.1"/>
    </source>
</evidence>
<name>A0A6N3ANB3_9FIRM</name>
<feature type="domain" description="Tape measure protein N-terminal" evidence="2">
    <location>
        <begin position="70"/>
        <end position="255"/>
    </location>
</feature>
<dbReference type="AlphaFoldDB" id="A0A6N3ANB3"/>
<dbReference type="RefSeq" id="WP_156704426.1">
    <property type="nucleotide sequence ID" value="NZ_CACRUX010000033.1"/>
</dbReference>